<reference evidence="5" key="1">
    <citation type="submission" date="2022-06" db="EMBL/GenBank/DDBJ databases">
        <title>WGS of actinobacteria.</title>
        <authorList>
            <person name="Thawai C."/>
        </authorList>
    </citation>
    <scope>NUCLEOTIDE SEQUENCE</scope>
    <source>
        <strain evidence="5">AA8</strain>
    </source>
</reference>
<protein>
    <submittedName>
        <fullName evidence="5">Tetratricopeptide repeat protein</fullName>
    </submittedName>
</protein>
<accession>A0A9X2LNK8</accession>
<evidence type="ECO:0000256" key="1">
    <source>
        <dbReference type="ARBA" id="ARBA00004496"/>
    </source>
</evidence>
<evidence type="ECO:0000313" key="5">
    <source>
        <dbReference type="EMBL" id="MCQ8775176.1"/>
    </source>
</evidence>
<evidence type="ECO:0000256" key="4">
    <source>
        <dbReference type="ARBA" id="ARBA00022803"/>
    </source>
</evidence>
<comment type="caution">
    <text evidence="5">The sequence shown here is derived from an EMBL/GenBank/DDBJ whole genome shotgun (WGS) entry which is preliminary data.</text>
</comment>
<keyword evidence="3" id="KW-0677">Repeat</keyword>
<keyword evidence="4" id="KW-0802">TPR repeat</keyword>
<comment type="subcellular location">
    <subcellularLocation>
        <location evidence="1">Cytoplasm</location>
    </subcellularLocation>
</comment>
<dbReference type="Gene3D" id="1.25.40.10">
    <property type="entry name" value="Tetratricopeptide repeat domain"/>
    <property type="match status" value="1"/>
</dbReference>
<name>A0A9X2LNK8_9ACTN</name>
<keyword evidence="2" id="KW-0963">Cytoplasm</keyword>
<dbReference type="InterPro" id="IPR002151">
    <property type="entry name" value="Kinesin_light"/>
</dbReference>
<dbReference type="GO" id="GO:0007018">
    <property type="term" value="P:microtubule-based movement"/>
    <property type="evidence" value="ECO:0007669"/>
    <property type="project" value="TreeGrafter"/>
</dbReference>
<dbReference type="GO" id="GO:0005871">
    <property type="term" value="C:kinesin complex"/>
    <property type="evidence" value="ECO:0007669"/>
    <property type="project" value="InterPro"/>
</dbReference>
<dbReference type="GO" id="GO:0019894">
    <property type="term" value="F:kinesin binding"/>
    <property type="evidence" value="ECO:0007669"/>
    <property type="project" value="TreeGrafter"/>
</dbReference>
<keyword evidence="6" id="KW-1185">Reference proteome</keyword>
<dbReference type="RefSeq" id="WP_256791888.1">
    <property type="nucleotide sequence ID" value="NZ_JANIID010000107.1"/>
</dbReference>
<dbReference type="SUPFAM" id="SSF48452">
    <property type="entry name" value="TPR-like"/>
    <property type="match status" value="1"/>
</dbReference>
<evidence type="ECO:0000256" key="2">
    <source>
        <dbReference type="ARBA" id="ARBA00022490"/>
    </source>
</evidence>
<dbReference type="GO" id="GO:0005737">
    <property type="term" value="C:cytoplasm"/>
    <property type="evidence" value="ECO:0007669"/>
    <property type="project" value="UniProtKB-SubCell"/>
</dbReference>
<evidence type="ECO:0000313" key="6">
    <source>
        <dbReference type="Proteomes" id="UP001142374"/>
    </source>
</evidence>
<dbReference type="Pfam" id="PF13374">
    <property type="entry name" value="TPR_10"/>
    <property type="match status" value="1"/>
</dbReference>
<dbReference type="PANTHER" id="PTHR45783">
    <property type="entry name" value="KINESIN LIGHT CHAIN"/>
    <property type="match status" value="1"/>
</dbReference>
<gene>
    <name evidence="5" type="ORF">NQU55_36310</name>
</gene>
<feature type="non-terminal residue" evidence="5">
    <location>
        <position position="1"/>
    </location>
</feature>
<feature type="non-terminal residue" evidence="5">
    <location>
        <position position="108"/>
    </location>
</feature>
<dbReference type="InterPro" id="IPR011990">
    <property type="entry name" value="TPR-like_helical_dom_sf"/>
</dbReference>
<dbReference type="EMBL" id="JANIID010000107">
    <property type="protein sequence ID" value="MCQ8775176.1"/>
    <property type="molecule type" value="Genomic_DNA"/>
</dbReference>
<sequence>IEQLSAFAAESIQIHEQLALTRERALGENHPNTLASINNLAALLQDQGELKKARALHERVLTTYRRTLGEDHPKTLTSLNNLAAVLQDQGELETARTFYAHVLYARER</sequence>
<evidence type="ECO:0000256" key="3">
    <source>
        <dbReference type="ARBA" id="ARBA00022737"/>
    </source>
</evidence>
<dbReference type="Proteomes" id="UP001142374">
    <property type="component" value="Unassembled WGS sequence"/>
</dbReference>
<proteinExistence type="predicted"/>
<organism evidence="5 6">
    <name type="scientific">Streptomyces telluris</name>
    <dbReference type="NCBI Taxonomy" id="2720021"/>
    <lineage>
        <taxon>Bacteria</taxon>
        <taxon>Bacillati</taxon>
        <taxon>Actinomycetota</taxon>
        <taxon>Actinomycetes</taxon>
        <taxon>Kitasatosporales</taxon>
        <taxon>Streptomycetaceae</taxon>
        <taxon>Streptomyces</taxon>
    </lineage>
</organism>
<dbReference type="Pfam" id="PF13424">
    <property type="entry name" value="TPR_12"/>
    <property type="match status" value="1"/>
</dbReference>
<dbReference type="PANTHER" id="PTHR45783:SF3">
    <property type="entry name" value="KINESIN LIGHT CHAIN"/>
    <property type="match status" value="1"/>
</dbReference>
<dbReference type="AlphaFoldDB" id="A0A9X2LNK8"/>